<feature type="region of interest" description="Disordered" evidence="1">
    <location>
        <begin position="39"/>
        <end position="68"/>
    </location>
</feature>
<dbReference type="EMBL" id="JAVFKD010000012">
    <property type="protein sequence ID" value="KAK5992706.1"/>
    <property type="molecule type" value="Genomic_DNA"/>
</dbReference>
<proteinExistence type="predicted"/>
<evidence type="ECO:0000313" key="2">
    <source>
        <dbReference type="EMBL" id="KAK5992706.1"/>
    </source>
</evidence>
<comment type="caution">
    <text evidence="2">The sequence shown here is derived from an EMBL/GenBank/DDBJ whole genome shotgun (WGS) entry which is preliminary data.</text>
</comment>
<keyword evidence="3" id="KW-1185">Reference proteome</keyword>
<accession>A0ABR0SLX0</accession>
<organism evidence="2 3">
    <name type="scientific">Cladobotryum mycophilum</name>
    <dbReference type="NCBI Taxonomy" id="491253"/>
    <lineage>
        <taxon>Eukaryota</taxon>
        <taxon>Fungi</taxon>
        <taxon>Dikarya</taxon>
        <taxon>Ascomycota</taxon>
        <taxon>Pezizomycotina</taxon>
        <taxon>Sordariomycetes</taxon>
        <taxon>Hypocreomycetidae</taxon>
        <taxon>Hypocreales</taxon>
        <taxon>Hypocreaceae</taxon>
        <taxon>Cladobotryum</taxon>
    </lineage>
</organism>
<reference evidence="2 3" key="1">
    <citation type="submission" date="2024-01" db="EMBL/GenBank/DDBJ databases">
        <title>Complete genome of Cladobotryum mycophilum ATHUM6906.</title>
        <authorList>
            <person name="Christinaki A.C."/>
            <person name="Myridakis A.I."/>
            <person name="Kouvelis V.N."/>
        </authorList>
    </citation>
    <scope>NUCLEOTIDE SEQUENCE [LARGE SCALE GENOMIC DNA]</scope>
    <source>
        <strain evidence="2 3">ATHUM6906</strain>
    </source>
</reference>
<evidence type="ECO:0000313" key="3">
    <source>
        <dbReference type="Proteomes" id="UP001338125"/>
    </source>
</evidence>
<name>A0ABR0SLX0_9HYPO</name>
<evidence type="ECO:0000256" key="1">
    <source>
        <dbReference type="SAM" id="MobiDB-lite"/>
    </source>
</evidence>
<gene>
    <name evidence="2" type="ORF">PT974_06121</name>
</gene>
<protein>
    <submittedName>
        <fullName evidence="2">Uncharacterized protein</fullName>
    </submittedName>
</protein>
<sequence length="505" mass="56295">MIVREFKRLGLFALPLFILLYTLVSFYKFSPTVEVQTNKWTPPVQNKGEPEAGKSLPNEPPKELPQGIPAAHDISQGLPIGLPQEIPAAHDISQALPIGLPQEKPAGFGDVPPVPAPAAGFPASNDFGLGTAESTRTTHLEVFSTSTQDKKFFPIEFGEMRGMNPNIIPHPHLDNTWIIVAQEARGADEQTVFFAEISCNAAFQNGALRCILPATKLPIVPTTGDKCVGKLTYFNFNVGPHDARVLYGPDKPYTIYGSNSAFTCFGQWIQDFRELVGDWVEKPGNTDFKVGTELQRPSPWGVVEKNWFPFWDGSNQMYAHYDVAPKRAFAKVNPDGSVGEDLAPQAAASDDQCFRKYMPKLPPELESIHQATNSLKITLCNRADPTCVANDANTFIFTIWQHKTFYHFHGVYEPYVMLFQQQAPFLVHAISRKPIWIHGRQEYPERRTSDMFYVTSMNWKKKGVHYHGYLDDEIFLGFGIEDAKSGGIDVLASDLLANLGLCLDS</sequence>
<dbReference type="Proteomes" id="UP001338125">
    <property type="component" value="Unassembled WGS sequence"/>
</dbReference>